<dbReference type="EMBL" id="KV441549">
    <property type="protein sequence ID" value="OAG10551.1"/>
    <property type="molecule type" value="Genomic_DNA"/>
</dbReference>
<accession>A0A177CTN6</accession>
<reference evidence="1 2" key="1">
    <citation type="submission" date="2016-05" db="EMBL/GenBank/DDBJ databases">
        <title>Comparative analysis of secretome profiles of manganese(II)-oxidizing ascomycete fungi.</title>
        <authorList>
            <consortium name="DOE Joint Genome Institute"/>
            <person name="Zeiner C.A."/>
            <person name="Purvine S.O."/>
            <person name="Zink E.M."/>
            <person name="Wu S."/>
            <person name="Pasa-Tolic L."/>
            <person name="Chaput D.L."/>
            <person name="Haridas S."/>
            <person name="Grigoriev I.V."/>
            <person name="Santelli C.M."/>
            <person name="Hansel C.M."/>
        </authorList>
    </citation>
    <scope>NUCLEOTIDE SEQUENCE [LARGE SCALE GENOMIC DNA]</scope>
    <source>
        <strain evidence="1 2">AP3s5-JAC2a</strain>
    </source>
</reference>
<dbReference type="GeneID" id="28769965"/>
<gene>
    <name evidence="1" type="ORF">CC84DRAFT_487582</name>
</gene>
<dbReference type="InParanoid" id="A0A177CTN6"/>
<protein>
    <submittedName>
        <fullName evidence="1">Uncharacterized protein</fullName>
    </submittedName>
</protein>
<sequence length="132" mass="14894">MLMLQYMGPRVCGMGGNGTRWDSSLAGHRLGRSRSCASICLRSWKRISSQRFLRRMSLVGVHTPCFRSSRMRCFDCMMTRSGHSETISVSGKLGGHKRPITSFCTRLRDKGYMSARLLSWLYGLSMPCSTIT</sequence>
<organism evidence="1 2">
    <name type="scientific">Paraphaeosphaeria sporulosa</name>
    <dbReference type="NCBI Taxonomy" id="1460663"/>
    <lineage>
        <taxon>Eukaryota</taxon>
        <taxon>Fungi</taxon>
        <taxon>Dikarya</taxon>
        <taxon>Ascomycota</taxon>
        <taxon>Pezizomycotina</taxon>
        <taxon>Dothideomycetes</taxon>
        <taxon>Pleosporomycetidae</taxon>
        <taxon>Pleosporales</taxon>
        <taxon>Massarineae</taxon>
        <taxon>Didymosphaeriaceae</taxon>
        <taxon>Paraphaeosphaeria</taxon>
    </lineage>
</organism>
<evidence type="ECO:0000313" key="2">
    <source>
        <dbReference type="Proteomes" id="UP000077069"/>
    </source>
</evidence>
<dbReference type="RefSeq" id="XP_018040916.1">
    <property type="nucleotide sequence ID" value="XM_018186479.1"/>
</dbReference>
<dbReference type="Proteomes" id="UP000077069">
    <property type="component" value="Unassembled WGS sequence"/>
</dbReference>
<keyword evidence="2" id="KW-1185">Reference proteome</keyword>
<dbReference type="AlphaFoldDB" id="A0A177CTN6"/>
<proteinExistence type="predicted"/>
<evidence type="ECO:0000313" key="1">
    <source>
        <dbReference type="EMBL" id="OAG10551.1"/>
    </source>
</evidence>
<name>A0A177CTN6_9PLEO</name>